<sequence>MLTIKTPDINDLHHHVHHQQNHQQINYRQLSSSLPSSNLEQLDTSSSSLLTSNNHQQQQQQTRSSLILTDHHSSITMAIATQITSTSQQQQQPPLQQPQLPQLQTMIQSQQQQTQQLQTQQHLQMQTQQTQQQKHIDNIDRMIGIIFVQETFINNYDNSRLIYPNEICLGTIILSKYNHLIYANSLRKLIKQESIFQMDDNFVFISPFGCIISQEQESQILICYLITEKNTIQLRRKPKQNCFSLIGFYSTTNQSSLPLTIFIDYIYANYYLDLKQLRTIIDDKLEDMKPVNRLKLSNQTYYFRKSSGLIINPLNESNIHLIEIINYSNIMIEFERSSLSIQDFTDQRNLIAFNQDRSVKKFIEDIPTSSTTTTALTTTTKTNNNNHNNIEGRSDSILIKNRPSRSIYRRKTTKKRIKQIMISYVRHEAADHALQLKKSLLECGFSVYLDVHEIQMGSDWQDSLNSAVQNCNYFVPLITQNYGRTQWTNREIKLADIKQKHIIPINFLDLWPPECLAIQFATTQYISWNPHSDSNEPNNRYDGKTWPIEEIWEVTNLIKERINKLSLRVTSTTINEDLPSIQQQDNKNHYQSQQQQQQQQQSEQQQQQQTTTRKLIVISSHPEQQQESARIKSILSDKYDVWCSNDFKDLVGTKIMNNNHPNNQPPSSSSSSTSTSFKNRFDQDLTTISEENSTLTRSTQDYARHIAESCKQRPKSVPNPDRLTINKKKELSRVFSCGETTHHSSFSADKLDHLQCFQKKVSQSSLVIILSSKKYFNSKTSEEHVYYCGQRFKAIHVQYDDSPSPVWFTKLISHEKLKYKSPTFENDLLNRISRTLDPDCKEIKYDDQIINCLADMMKKNMPDQETCVFVFGSTNTDNLDPRTNQICKEIGKELAKLVKNINIITNGTYGAGDIVAHTFYEECRTNHSSQKSTGSVVHIIPQRQDDDQDITPEKVSYGQTIFLGQSTKQRDSVIARMLDTALLIGGDKDAAREIEEFIWNDHFVIPIKSTGGAAGGEFEVPQKMFNCPIGVDEKNWQILSETNATPREVAKAVVNIIFQLKKAIYEHASSRQNIIIDNNNLVEKQNKSSLTNDHRQIKRRLANRKKLNTGSVNSNNVSKTELNHNHQYFNHNGQTTTLRSTTSSSTIATIEQQRSLPLWSKSISSEDSSNLSNSDSGDLNGNNSGIDNIDGNIVHLLNNNNDNNNTMNRLRKFFHRILFRKKERSSI</sequence>
<dbReference type="Proteomes" id="UP000515146">
    <property type="component" value="Unplaced"/>
</dbReference>
<dbReference type="PANTHER" id="PTHR47508:SF3">
    <property type="entry name" value="TIR DOMAIN-CONTAINING PROTEIN"/>
    <property type="match status" value="1"/>
</dbReference>
<dbReference type="InterPro" id="IPR000157">
    <property type="entry name" value="TIR_dom"/>
</dbReference>
<feature type="region of interest" description="Disordered" evidence="1">
    <location>
        <begin position="1163"/>
        <end position="1183"/>
    </location>
</feature>
<feature type="region of interest" description="Disordered" evidence="1">
    <location>
        <begin position="583"/>
        <end position="608"/>
    </location>
</feature>
<dbReference type="AlphaFoldDB" id="A0A6P6YFN4"/>
<dbReference type="PANTHER" id="PTHR47508">
    <property type="entry name" value="SAM DOMAIN-CONTAINING PROTEIN-RELATED"/>
    <property type="match status" value="1"/>
</dbReference>
<dbReference type="InterPro" id="IPR035897">
    <property type="entry name" value="Toll_tir_struct_dom_sf"/>
</dbReference>
<feature type="compositionally biased region" description="Polar residues" evidence="1">
    <location>
        <begin position="655"/>
        <end position="666"/>
    </location>
</feature>
<name>A0A6P6YFN4_DERPT</name>
<protein>
    <submittedName>
        <fullName evidence="4">Uncharacterized protein LOC113797819</fullName>
    </submittedName>
</protein>
<dbReference type="RefSeq" id="XP_027204062.1">
    <property type="nucleotide sequence ID" value="XM_027348261.1"/>
</dbReference>
<feature type="region of interest" description="Disordered" evidence="1">
    <location>
        <begin position="654"/>
        <end position="677"/>
    </location>
</feature>
<proteinExistence type="predicted"/>
<dbReference type="Gene3D" id="3.40.50.450">
    <property type="match status" value="1"/>
</dbReference>
<feature type="compositionally biased region" description="Low complexity" evidence="1">
    <location>
        <begin position="667"/>
        <end position="676"/>
    </location>
</feature>
<feature type="region of interest" description="Disordered" evidence="1">
    <location>
        <begin position="34"/>
        <end position="65"/>
    </location>
</feature>
<reference evidence="4" key="1">
    <citation type="submission" date="2025-08" db="UniProtKB">
        <authorList>
            <consortium name="RefSeq"/>
        </authorList>
    </citation>
    <scope>IDENTIFICATION</scope>
    <source>
        <strain evidence="4">Airmid</strain>
    </source>
</reference>
<dbReference type="InParanoid" id="A0A6P6YFN4"/>
<feature type="region of interest" description="Disordered" evidence="1">
    <location>
        <begin position="1127"/>
        <end position="1147"/>
    </location>
</feature>
<feature type="compositionally biased region" description="Low complexity" evidence="1">
    <location>
        <begin position="1135"/>
        <end position="1147"/>
    </location>
</feature>
<accession>A0A6P6YFN4</accession>
<dbReference type="SUPFAM" id="SSF52200">
    <property type="entry name" value="Toll/Interleukin receptor TIR domain"/>
    <property type="match status" value="1"/>
</dbReference>
<feature type="compositionally biased region" description="Low complexity" evidence="1">
    <location>
        <begin position="39"/>
        <end position="65"/>
    </location>
</feature>
<evidence type="ECO:0000256" key="1">
    <source>
        <dbReference type="SAM" id="MobiDB-lite"/>
    </source>
</evidence>
<dbReference type="PROSITE" id="PS50104">
    <property type="entry name" value="TIR"/>
    <property type="match status" value="1"/>
</dbReference>
<dbReference type="Pfam" id="PF13676">
    <property type="entry name" value="TIR_2"/>
    <property type="match status" value="1"/>
</dbReference>
<feature type="compositionally biased region" description="Low complexity" evidence="1">
    <location>
        <begin position="591"/>
        <end position="608"/>
    </location>
</feature>
<gene>
    <name evidence="4" type="primary">LOC113797819</name>
</gene>
<dbReference type="GO" id="GO:0007165">
    <property type="term" value="P:signal transduction"/>
    <property type="evidence" value="ECO:0007669"/>
    <property type="project" value="InterPro"/>
</dbReference>
<keyword evidence="3" id="KW-1185">Reference proteome</keyword>
<feature type="domain" description="TIR" evidence="2">
    <location>
        <begin position="416"/>
        <end position="559"/>
    </location>
</feature>
<dbReference type="Gene3D" id="3.40.50.10140">
    <property type="entry name" value="Toll/interleukin-1 receptor homology (TIR) domain"/>
    <property type="match status" value="1"/>
</dbReference>
<evidence type="ECO:0000313" key="3">
    <source>
        <dbReference type="Proteomes" id="UP000515146"/>
    </source>
</evidence>
<evidence type="ECO:0000259" key="2">
    <source>
        <dbReference type="PROSITE" id="PS50104"/>
    </source>
</evidence>
<dbReference type="KEGG" id="dpte:113797819"/>
<dbReference type="OrthoDB" id="10062307at2759"/>
<dbReference type="OMA" id="HEIQMGS"/>
<evidence type="ECO:0000313" key="4">
    <source>
        <dbReference type="RefSeq" id="XP_027204062.1"/>
    </source>
</evidence>
<organism evidence="3 4">
    <name type="scientific">Dermatophagoides pteronyssinus</name>
    <name type="common">European house dust mite</name>
    <dbReference type="NCBI Taxonomy" id="6956"/>
    <lineage>
        <taxon>Eukaryota</taxon>
        <taxon>Metazoa</taxon>
        <taxon>Ecdysozoa</taxon>
        <taxon>Arthropoda</taxon>
        <taxon>Chelicerata</taxon>
        <taxon>Arachnida</taxon>
        <taxon>Acari</taxon>
        <taxon>Acariformes</taxon>
        <taxon>Sarcoptiformes</taxon>
        <taxon>Astigmata</taxon>
        <taxon>Psoroptidia</taxon>
        <taxon>Analgoidea</taxon>
        <taxon>Pyroglyphidae</taxon>
        <taxon>Dermatophagoidinae</taxon>
        <taxon>Dermatophagoides</taxon>
    </lineage>
</organism>